<dbReference type="EMBL" id="CP002608">
    <property type="protein sequence ID" value="AEB41122.1"/>
    <property type="molecule type" value="Genomic_DNA"/>
</dbReference>
<dbReference type="AlphaFoldDB" id="A0AA34RCC7"/>
<keyword evidence="3" id="KW-1185">Reference proteome</keyword>
<organism evidence="2 3">
    <name type="scientific">Chlamydia pecorum (strain ATCC VR-628 / DSM 29919 / E58)</name>
    <name type="common">Chlamydophila pecorum</name>
    <dbReference type="NCBI Taxonomy" id="331635"/>
    <lineage>
        <taxon>Bacteria</taxon>
        <taxon>Pseudomonadati</taxon>
        <taxon>Chlamydiota</taxon>
        <taxon>Chlamydiia</taxon>
        <taxon>Chlamydiales</taxon>
        <taxon>Chlamydiaceae</taxon>
        <taxon>Chlamydia/Chlamydophila group</taxon>
        <taxon>Chlamydia</taxon>
    </lineage>
</organism>
<proteinExistence type="predicted"/>
<reference evidence="2 3" key="1">
    <citation type="journal article" date="2011" name="J. Bacteriol.">
        <title>Genome sequence of the obligate intracellular animal pathogen Chlamydia pecorum E58.</title>
        <authorList>
            <person name="Mojica S."/>
            <person name="Huot Creasy H."/>
            <person name="Daugherty S."/>
            <person name="Read T.D."/>
            <person name="Kim T."/>
            <person name="Kaltenboeck B."/>
            <person name="Bavoil P."/>
            <person name="Myers G.S."/>
        </authorList>
    </citation>
    <scope>NUCLEOTIDE SEQUENCE [LARGE SCALE GENOMIC DNA]</scope>
    <source>
        <strain evidence="2 3">E58</strain>
    </source>
</reference>
<accession>A0AA34RCC7</accession>
<feature type="signal peptide" evidence="1">
    <location>
        <begin position="1"/>
        <end position="27"/>
    </location>
</feature>
<keyword evidence="1" id="KW-0732">Signal</keyword>
<name>A0AA34RCC7_CHLPE</name>
<dbReference type="Proteomes" id="UP000008305">
    <property type="component" value="Chromosome"/>
</dbReference>
<dbReference type="RefSeq" id="WP_013712201.1">
    <property type="nucleotide sequence ID" value="NC_015408.1"/>
</dbReference>
<evidence type="ECO:0000313" key="2">
    <source>
        <dbReference type="EMBL" id="AEB41122.1"/>
    </source>
</evidence>
<feature type="chain" id="PRO_5041214273" description="Lipoprotein" evidence="1">
    <location>
        <begin position="28"/>
        <end position="88"/>
    </location>
</feature>
<gene>
    <name evidence="2" type="ordered locus">G5S_0093</name>
</gene>
<evidence type="ECO:0008006" key="4">
    <source>
        <dbReference type="Google" id="ProtNLM"/>
    </source>
</evidence>
<evidence type="ECO:0000313" key="3">
    <source>
        <dbReference type="Proteomes" id="UP000008305"/>
    </source>
</evidence>
<evidence type="ECO:0000256" key="1">
    <source>
        <dbReference type="SAM" id="SignalP"/>
    </source>
</evidence>
<dbReference type="GeneID" id="99718154"/>
<sequence length="88" mass="9657">MRFLKFFATLVVLALCCGSMLSSPSRSHGFLVSEVMGVSALKTLALSEKTHTVIEALGYGFGAPSLVHGWQAQQWLELEYLLARNDII</sequence>
<protein>
    <recommendedName>
        <fullName evidence="4">Lipoprotein</fullName>
    </recommendedName>
</protein>
<dbReference type="KEGG" id="cpm:G5S_0093"/>